<evidence type="ECO:0000313" key="3">
    <source>
        <dbReference type="RefSeq" id="XP_039130212.1"/>
    </source>
</evidence>
<protein>
    <submittedName>
        <fullName evidence="3">Chaperone protein DnaJ-like</fullName>
    </submittedName>
</protein>
<gene>
    <name evidence="3" type="primary">LOC120266635</name>
</gene>
<dbReference type="SMART" id="SM00271">
    <property type="entry name" value="DnaJ"/>
    <property type="match status" value="1"/>
</dbReference>
<sequence length="135" mass="15191">MSVMNLTLAGNLSFKTSSVGIRRRGAVAMAAAVAPAMRKEKKGLYEVLKVRETATAGEIKVAYRALAKRFHPDLGNGKDGNEMDFVEINRAYETLSDPLERAKYDSETRKGGFGFGYGMERRFQSRRTWETDQCW</sequence>
<dbReference type="InterPro" id="IPR001623">
    <property type="entry name" value="DnaJ_domain"/>
</dbReference>
<dbReference type="CDD" id="cd06257">
    <property type="entry name" value="DnaJ"/>
    <property type="match status" value="1"/>
</dbReference>
<reference evidence="3" key="1">
    <citation type="submission" date="2025-08" db="UniProtKB">
        <authorList>
            <consortium name="RefSeq"/>
        </authorList>
    </citation>
    <scope>IDENTIFICATION</scope>
</reference>
<dbReference type="PANTHER" id="PTHR45432:SF2">
    <property type="entry name" value="CHAPERONE PROTEIN DNAJ 11, CHLOROPLASTIC"/>
    <property type="match status" value="1"/>
</dbReference>
<name>A0AB40BU48_DIOCR</name>
<dbReference type="InterPro" id="IPR036869">
    <property type="entry name" value="J_dom_sf"/>
</dbReference>
<dbReference type="Gene3D" id="1.10.287.110">
    <property type="entry name" value="DnaJ domain"/>
    <property type="match status" value="1"/>
</dbReference>
<proteinExistence type="predicted"/>
<evidence type="ECO:0000259" key="1">
    <source>
        <dbReference type="PROSITE" id="PS50076"/>
    </source>
</evidence>
<dbReference type="SUPFAM" id="SSF46565">
    <property type="entry name" value="Chaperone J-domain"/>
    <property type="match status" value="1"/>
</dbReference>
<organism evidence="2 3">
    <name type="scientific">Dioscorea cayennensis subsp. rotundata</name>
    <name type="common">White Guinea yam</name>
    <name type="synonym">Dioscorea rotundata</name>
    <dbReference type="NCBI Taxonomy" id="55577"/>
    <lineage>
        <taxon>Eukaryota</taxon>
        <taxon>Viridiplantae</taxon>
        <taxon>Streptophyta</taxon>
        <taxon>Embryophyta</taxon>
        <taxon>Tracheophyta</taxon>
        <taxon>Spermatophyta</taxon>
        <taxon>Magnoliopsida</taxon>
        <taxon>Liliopsida</taxon>
        <taxon>Dioscoreales</taxon>
        <taxon>Dioscoreaceae</taxon>
        <taxon>Dioscorea</taxon>
    </lineage>
</organism>
<dbReference type="GO" id="GO:0005783">
    <property type="term" value="C:endoplasmic reticulum"/>
    <property type="evidence" value="ECO:0007669"/>
    <property type="project" value="UniProtKB-ARBA"/>
</dbReference>
<dbReference type="RefSeq" id="XP_039130212.1">
    <property type="nucleotide sequence ID" value="XM_039274278.1"/>
</dbReference>
<dbReference type="PRINTS" id="PR00625">
    <property type="entry name" value="JDOMAIN"/>
</dbReference>
<keyword evidence="2" id="KW-1185">Reference proteome</keyword>
<accession>A0AB40BU48</accession>
<dbReference type="AlphaFoldDB" id="A0AB40BU48"/>
<dbReference type="GeneID" id="120266635"/>
<dbReference type="InterPro" id="IPR018253">
    <property type="entry name" value="DnaJ_domain_CS"/>
</dbReference>
<dbReference type="PROSITE" id="PS00636">
    <property type="entry name" value="DNAJ_1"/>
    <property type="match status" value="1"/>
</dbReference>
<dbReference type="Proteomes" id="UP001515500">
    <property type="component" value="Chromosome 8"/>
</dbReference>
<evidence type="ECO:0000313" key="2">
    <source>
        <dbReference type="Proteomes" id="UP001515500"/>
    </source>
</evidence>
<dbReference type="Pfam" id="PF00226">
    <property type="entry name" value="DnaJ"/>
    <property type="match status" value="1"/>
</dbReference>
<dbReference type="PROSITE" id="PS50076">
    <property type="entry name" value="DNAJ_2"/>
    <property type="match status" value="1"/>
</dbReference>
<feature type="domain" description="J" evidence="1">
    <location>
        <begin position="43"/>
        <end position="108"/>
    </location>
</feature>
<dbReference type="PANTHER" id="PTHR45432">
    <property type="entry name" value="CHAPERONE PROTEIN DNAJ 11, CHLOROPLASTIC-LIKE"/>
    <property type="match status" value="1"/>
</dbReference>